<gene>
    <name evidence="1" type="ORF">ACERK3_09245</name>
</gene>
<dbReference type="SUPFAM" id="SSF51658">
    <property type="entry name" value="Xylose isomerase-like"/>
    <property type="match status" value="1"/>
</dbReference>
<evidence type="ECO:0000313" key="2">
    <source>
        <dbReference type="Proteomes" id="UP001575105"/>
    </source>
</evidence>
<organism evidence="1 2">
    <name type="scientific">Natronomicrosphaera hydrolytica</name>
    <dbReference type="NCBI Taxonomy" id="3242702"/>
    <lineage>
        <taxon>Bacteria</taxon>
        <taxon>Pseudomonadati</taxon>
        <taxon>Planctomycetota</taxon>
        <taxon>Phycisphaerae</taxon>
        <taxon>Phycisphaerales</taxon>
        <taxon>Phycisphaeraceae</taxon>
        <taxon>Natronomicrosphaera</taxon>
    </lineage>
</organism>
<protein>
    <submittedName>
        <fullName evidence="1">Uncharacterized protein</fullName>
    </submittedName>
</protein>
<dbReference type="RefSeq" id="WP_425345406.1">
    <property type="nucleotide sequence ID" value="NZ_JBGUBD010000005.1"/>
</dbReference>
<name>A0ABV4U7J7_9BACT</name>
<comment type="caution">
    <text evidence="1">The sequence shown here is derived from an EMBL/GenBank/DDBJ whole genome shotgun (WGS) entry which is preliminary data.</text>
</comment>
<dbReference type="EMBL" id="JBGUBD010000005">
    <property type="protein sequence ID" value="MFA9478479.1"/>
    <property type="molecule type" value="Genomic_DNA"/>
</dbReference>
<reference evidence="1 2" key="1">
    <citation type="submission" date="2024-08" db="EMBL/GenBank/DDBJ databases">
        <title>Whole-genome sequencing of halo(alkali)philic microorganisms from hypersaline lakes.</title>
        <authorList>
            <person name="Sorokin D.Y."/>
            <person name="Merkel A.Y."/>
            <person name="Messina E."/>
            <person name="Yakimov M."/>
        </authorList>
    </citation>
    <scope>NUCLEOTIDE SEQUENCE [LARGE SCALE GENOMIC DNA]</scope>
    <source>
        <strain evidence="1 2">AB-hyl4</strain>
    </source>
</reference>
<sequence>MTWQKCKTLTDGFHLKDQRRTGEHMPLGQGDTDVRAILEDAATAGWSGPCTLEPHLAYSKMMLANYAAGTMERTLADMSKADALHVAATEAQKLLDEIGVAVPQHC</sequence>
<dbReference type="Gene3D" id="3.20.20.150">
    <property type="entry name" value="Divalent-metal-dependent TIM barrel enzymes"/>
    <property type="match status" value="1"/>
</dbReference>
<dbReference type="Proteomes" id="UP001575105">
    <property type="component" value="Unassembled WGS sequence"/>
</dbReference>
<keyword evidence="2" id="KW-1185">Reference proteome</keyword>
<dbReference type="InterPro" id="IPR036237">
    <property type="entry name" value="Xyl_isomerase-like_sf"/>
</dbReference>
<evidence type="ECO:0000313" key="1">
    <source>
        <dbReference type="EMBL" id="MFA9478479.1"/>
    </source>
</evidence>
<accession>A0ABV4U7J7</accession>
<proteinExistence type="predicted"/>